<evidence type="ECO:0000259" key="2">
    <source>
        <dbReference type="Pfam" id="PF13378"/>
    </source>
</evidence>
<dbReference type="AlphaFoldDB" id="A0A4Y8LW17"/>
<name>A0A4Y8LW17_9BACL</name>
<organism evidence="3 4">
    <name type="scientific">Cohnella luojiensis</name>
    <dbReference type="NCBI Taxonomy" id="652876"/>
    <lineage>
        <taxon>Bacteria</taxon>
        <taxon>Bacillati</taxon>
        <taxon>Bacillota</taxon>
        <taxon>Bacilli</taxon>
        <taxon>Bacillales</taxon>
        <taxon>Paenibacillaceae</taxon>
        <taxon>Cohnella</taxon>
    </lineage>
</organism>
<evidence type="ECO:0000256" key="1">
    <source>
        <dbReference type="ARBA" id="ARBA00022723"/>
    </source>
</evidence>
<proteinExistence type="predicted"/>
<gene>
    <name evidence="3" type="ORF">E2980_14040</name>
</gene>
<protein>
    <recommendedName>
        <fullName evidence="2">Enolase C-terminal domain-containing protein</fullName>
    </recommendedName>
</protein>
<keyword evidence="4" id="KW-1185">Reference proteome</keyword>
<dbReference type="SUPFAM" id="SSF51604">
    <property type="entry name" value="Enolase C-terminal domain-like"/>
    <property type="match status" value="1"/>
</dbReference>
<sequence length="61" mass="7028">MRFGRRLPLQKPFRIQDGYIAVPEGPGLGIEVNEEALIERSYQGDWDTPRLSYVDGSFAEW</sequence>
<dbReference type="Pfam" id="PF13378">
    <property type="entry name" value="MR_MLE_C"/>
    <property type="match status" value="1"/>
</dbReference>
<dbReference type="InterPro" id="IPR036849">
    <property type="entry name" value="Enolase-like_C_sf"/>
</dbReference>
<dbReference type="GO" id="GO:0046872">
    <property type="term" value="F:metal ion binding"/>
    <property type="evidence" value="ECO:0007669"/>
    <property type="project" value="UniProtKB-KW"/>
</dbReference>
<evidence type="ECO:0000313" key="3">
    <source>
        <dbReference type="EMBL" id="TFE25172.1"/>
    </source>
</evidence>
<dbReference type="InterPro" id="IPR029065">
    <property type="entry name" value="Enolase_C-like"/>
</dbReference>
<comment type="caution">
    <text evidence="3">The sequence shown here is derived from an EMBL/GenBank/DDBJ whole genome shotgun (WGS) entry which is preliminary data.</text>
</comment>
<evidence type="ECO:0000313" key="4">
    <source>
        <dbReference type="Proteomes" id="UP000297900"/>
    </source>
</evidence>
<accession>A0A4Y8LW17</accession>
<feature type="domain" description="Enolase C-terminal" evidence="2">
    <location>
        <begin position="7"/>
        <end position="36"/>
    </location>
</feature>
<reference evidence="3 4" key="1">
    <citation type="submission" date="2019-03" db="EMBL/GenBank/DDBJ databases">
        <title>Cohnella endophytica sp. nov., a novel endophytic bacterium isolated from bark of Sonneratia apetala.</title>
        <authorList>
            <person name="Tuo L."/>
        </authorList>
    </citation>
    <scope>NUCLEOTIDE SEQUENCE [LARGE SCALE GENOMIC DNA]</scope>
    <source>
        <strain evidence="3 4">CCTCC AB 208254</strain>
    </source>
</reference>
<dbReference type="RefSeq" id="WP_167747128.1">
    <property type="nucleotide sequence ID" value="NZ_SOMN01000020.1"/>
</dbReference>
<keyword evidence="1" id="KW-0479">Metal-binding</keyword>
<dbReference type="EMBL" id="SOMN01000020">
    <property type="protein sequence ID" value="TFE25172.1"/>
    <property type="molecule type" value="Genomic_DNA"/>
</dbReference>
<dbReference type="Gene3D" id="3.20.20.120">
    <property type="entry name" value="Enolase-like C-terminal domain"/>
    <property type="match status" value="1"/>
</dbReference>
<dbReference type="Proteomes" id="UP000297900">
    <property type="component" value="Unassembled WGS sequence"/>
</dbReference>